<dbReference type="AlphaFoldDB" id="A0A179H1M5"/>
<protein>
    <submittedName>
        <fullName evidence="2">Uncharacterized protein</fullName>
    </submittedName>
</protein>
<dbReference type="Proteomes" id="UP000078240">
    <property type="component" value="Unassembled WGS sequence"/>
</dbReference>
<proteinExistence type="predicted"/>
<organism evidence="2 3">
    <name type="scientific">Purpureocillium lilacinum</name>
    <name type="common">Paecilomyces lilacinus</name>
    <dbReference type="NCBI Taxonomy" id="33203"/>
    <lineage>
        <taxon>Eukaryota</taxon>
        <taxon>Fungi</taxon>
        <taxon>Dikarya</taxon>
        <taxon>Ascomycota</taxon>
        <taxon>Pezizomycotina</taxon>
        <taxon>Sordariomycetes</taxon>
        <taxon>Hypocreomycetidae</taxon>
        <taxon>Hypocreales</taxon>
        <taxon>Ophiocordycipitaceae</taxon>
        <taxon>Purpureocillium</taxon>
    </lineage>
</organism>
<sequence length="62" mass="6660">MPCARALRPGTWEGRGAPGRSDVPRLTATAATHEVQAVAQMYLIRIRTPNGKPGGGCHHQRV</sequence>
<comment type="caution">
    <text evidence="2">The sequence shown here is derived from an EMBL/GenBank/DDBJ whole genome shotgun (WGS) entry which is preliminary data.</text>
</comment>
<evidence type="ECO:0000256" key="1">
    <source>
        <dbReference type="SAM" id="MobiDB-lite"/>
    </source>
</evidence>
<name>A0A179H1M5_PURLI</name>
<accession>A0A179H1M5</accession>
<reference evidence="2 3" key="1">
    <citation type="submission" date="2016-01" db="EMBL/GenBank/DDBJ databases">
        <title>Biosynthesis of antibiotic leucinostatins and their inhibition on Phytophthora in bio-control Purpureocillium lilacinum.</title>
        <authorList>
            <person name="Wang G."/>
            <person name="Liu Z."/>
            <person name="Lin R."/>
            <person name="Li E."/>
            <person name="Mao Z."/>
            <person name="Ling J."/>
            <person name="Yin W."/>
            <person name="Xie B."/>
        </authorList>
    </citation>
    <scope>NUCLEOTIDE SEQUENCE [LARGE SCALE GENOMIC DNA]</scope>
    <source>
        <strain evidence="2">PLBJ-1</strain>
    </source>
</reference>
<feature type="region of interest" description="Disordered" evidence="1">
    <location>
        <begin position="1"/>
        <end position="22"/>
    </location>
</feature>
<evidence type="ECO:0000313" key="2">
    <source>
        <dbReference type="EMBL" id="OAQ84156.1"/>
    </source>
</evidence>
<dbReference type="EMBL" id="LSBH01000002">
    <property type="protein sequence ID" value="OAQ84156.1"/>
    <property type="molecule type" value="Genomic_DNA"/>
</dbReference>
<gene>
    <name evidence="2" type="ORF">VFPBJ_02924</name>
</gene>
<evidence type="ECO:0000313" key="3">
    <source>
        <dbReference type="Proteomes" id="UP000078240"/>
    </source>
</evidence>